<evidence type="ECO:0000256" key="1">
    <source>
        <dbReference type="SAM" id="MobiDB-lite"/>
    </source>
</evidence>
<proteinExistence type="predicted"/>
<dbReference type="Proteomes" id="UP001152622">
    <property type="component" value="Chromosome 16"/>
</dbReference>
<dbReference type="AlphaFoldDB" id="A0A9Q1EJ86"/>
<evidence type="ECO:0000313" key="2">
    <source>
        <dbReference type="EMBL" id="KAJ8339753.1"/>
    </source>
</evidence>
<dbReference type="EMBL" id="JAINUF010000016">
    <property type="protein sequence ID" value="KAJ8339753.1"/>
    <property type="molecule type" value="Genomic_DNA"/>
</dbReference>
<comment type="caution">
    <text evidence="2">The sequence shown here is derived from an EMBL/GenBank/DDBJ whole genome shotgun (WGS) entry which is preliminary data.</text>
</comment>
<protein>
    <submittedName>
        <fullName evidence="2">Uncharacterized protein</fullName>
    </submittedName>
</protein>
<name>A0A9Q1EJ86_SYNKA</name>
<organism evidence="2 3">
    <name type="scientific">Synaphobranchus kaupii</name>
    <name type="common">Kaup's arrowtooth eel</name>
    <dbReference type="NCBI Taxonomy" id="118154"/>
    <lineage>
        <taxon>Eukaryota</taxon>
        <taxon>Metazoa</taxon>
        <taxon>Chordata</taxon>
        <taxon>Craniata</taxon>
        <taxon>Vertebrata</taxon>
        <taxon>Euteleostomi</taxon>
        <taxon>Actinopterygii</taxon>
        <taxon>Neopterygii</taxon>
        <taxon>Teleostei</taxon>
        <taxon>Anguilliformes</taxon>
        <taxon>Synaphobranchidae</taxon>
        <taxon>Synaphobranchus</taxon>
    </lineage>
</organism>
<sequence>MNTWSNAYTIPPRNITHIYNSSFREEGGKKKNNDGKGRESPQTAGFGKGKGFLTPGTMPRKTAERRKGLTVRSYTAAVVQRNYEKRASSQRLVAATEDEWEMTK</sequence>
<accession>A0A9Q1EJ86</accession>
<feature type="compositionally biased region" description="Basic and acidic residues" evidence="1">
    <location>
        <begin position="23"/>
        <end position="39"/>
    </location>
</feature>
<evidence type="ECO:0000313" key="3">
    <source>
        <dbReference type="Proteomes" id="UP001152622"/>
    </source>
</evidence>
<feature type="region of interest" description="Disordered" evidence="1">
    <location>
        <begin position="19"/>
        <end position="67"/>
    </location>
</feature>
<reference evidence="2" key="1">
    <citation type="journal article" date="2023" name="Science">
        <title>Genome structures resolve the early diversification of teleost fishes.</title>
        <authorList>
            <person name="Parey E."/>
            <person name="Louis A."/>
            <person name="Montfort J."/>
            <person name="Bouchez O."/>
            <person name="Roques C."/>
            <person name="Iampietro C."/>
            <person name="Lluch J."/>
            <person name="Castinel A."/>
            <person name="Donnadieu C."/>
            <person name="Desvignes T."/>
            <person name="Floi Bucao C."/>
            <person name="Jouanno E."/>
            <person name="Wen M."/>
            <person name="Mejri S."/>
            <person name="Dirks R."/>
            <person name="Jansen H."/>
            <person name="Henkel C."/>
            <person name="Chen W.J."/>
            <person name="Zahm M."/>
            <person name="Cabau C."/>
            <person name="Klopp C."/>
            <person name="Thompson A.W."/>
            <person name="Robinson-Rechavi M."/>
            <person name="Braasch I."/>
            <person name="Lecointre G."/>
            <person name="Bobe J."/>
            <person name="Postlethwait J.H."/>
            <person name="Berthelot C."/>
            <person name="Roest Crollius H."/>
            <person name="Guiguen Y."/>
        </authorList>
    </citation>
    <scope>NUCLEOTIDE SEQUENCE</scope>
    <source>
        <strain evidence="2">WJC10195</strain>
    </source>
</reference>
<gene>
    <name evidence="2" type="ORF">SKAU_G00343860</name>
</gene>
<keyword evidence="3" id="KW-1185">Reference proteome</keyword>